<accession>A0AAV4SW89</accession>
<name>A0AAV4SW89_CAEEX</name>
<dbReference type="EMBL" id="BPLR01010351">
    <property type="protein sequence ID" value="GIY38738.1"/>
    <property type="molecule type" value="Genomic_DNA"/>
</dbReference>
<reference evidence="1 2" key="1">
    <citation type="submission" date="2021-06" db="EMBL/GenBank/DDBJ databases">
        <title>Caerostris extrusa draft genome.</title>
        <authorList>
            <person name="Kono N."/>
            <person name="Arakawa K."/>
        </authorList>
    </citation>
    <scope>NUCLEOTIDE SEQUENCE [LARGE SCALE GENOMIC DNA]</scope>
</reference>
<organism evidence="1 2">
    <name type="scientific">Caerostris extrusa</name>
    <name type="common">Bark spider</name>
    <name type="synonym">Caerostris bankana</name>
    <dbReference type="NCBI Taxonomy" id="172846"/>
    <lineage>
        <taxon>Eukaryota</taxon>
        <taxon>Metazoa</taxon>
        <taxon>Ecdysozoa</taxon>
        <taxon>Arthropoda</taxon>
        <taxon>Chelicerata</taxon>
        <taxon>Arachnida</taxon>
        <taxon>Araneae</taxon>
        <taxon>Araneomorphae</taxon>
        <taxon>Entelegynae</taxon>
        <taxon>Araneoidea</taxon>
        <taxon>Araneidae</taxon>
        <taxon>Caerostris</taxon>
    </lineage>
</organism>
<gene>
    <name evidence="1" type="ORF">CEXT_696781</name>
</gene>
<dbReference type="Proteomes" id="UP001054945">
    <property type="component" value="Unassembled WGS sequence"/>
</dbReference>
<sequence>MNALDLKASKEVSLPILHRRDCDVMHRDTLTYRYNFPRITVLNKISDDVLNLLLNCVSLSEKMFLATVIPCLARVIHKAPIFTLM</sequence>
<comment type="caution">
    <text evidence="1">The sequence shown here is derived from an EMBL/GenBank/DDBJ whole genome shotgun (WGS) entry which is preliminary data.</text>
</comment>
<keyword evidence="2" id="KW-1185">Reference proteome</keyword>
<evidence type="ECO:0000313" key="2">
    <source>
        <dbReference type="Proteomes" id="UP001054945"/>
    </source>
</evidence>
<evidence type="ECO:0000313" key="1">
    <source>
        <dbReference type="EMBL" id="GIY38738.1"/>
    </source>
</evidence>
<protein>
    <submittedName>
        <fullName evidence="1">Uncharacterized protein</fullName>
    </submittedName>
</protein>
<dbReference type="AlphaFoldDB" id="A0AAV4SW89"/>
<proteinExistence type="predicted"/>